<gene>
    <name evidence="2" type="ORF">RUM43_008602</name>
</gene>
<dbReference type="Gene3D" id="1.10.510.10">
    <property type="entry name" value="Transferase(Phosphotransferase) domain 1"/>
    <property type="match status" value="1"/>
</dbReference>
<name>A0AAN8RTW0_POLSC</name>
<feature type="domain" description="Protein kinase" evidence="1">
    <location>
        <begin position="3"/>
        <end position="237"/>
    </location>
</feature>
<dbReference type="InterPro" id="IPR011009">
    <property type="entry name" value="Kinase-like_dom_sf"/>
</dbReference>
<evidence type="ECO:0000259" key="1">
    <source>
        <dbReference type="PROSITE" id="PS50011"/>
    </source>
</evidence>
<dbReference type="GO" id="GO:0005634">
    <property type="term" value="C:nucleus"/>
    <property type="evidence" value="ECO:0007669"/>
    <property type="project" value="TreeGrafter"/>
</dbReference>
<sequence length="237" mass="27417">MQLGMENVINCRLLGWIKISYVRSFGFKFCVACLGLRLEVCTVRTKRECDIRDSVNCFSIYYYIPTPSRRLVIGREAGGLLSAHYRMDGHPHVNSLREVLLGDKLLYLVFPPSKGGDLHSHVRLRKRLREPVARKLFRQMVNTVKACHDKGIVLRDLKLRKFVFSDTQNVNKSPEGHYGINPTQIVIMSLNRLKLQTRYRYTCSVSIERYSVKKTDRTRETGHSKVEVSSIFTEFDS</sequence>
<dbReference type="Gene3D" id="3.30.200.20">
    <property type="entry name" value="Phosphorylase Kinase, domain 1"/>
    <property type="match status" value="1"/>
</dbReference>
<dbReference type="AlphaFoldDB" id="A0AAN8RTW0"/>
<dbReference type="GO" id="GO:0031434">
    <property type="term" value="F:mitogen-activated protein kinase kinase binding"/>
    <property type="evidence" value="ECO:0007669"/>
    <property type="project" value="TreeGrafter"/>
</dbReference>
<accession>A0AAN8RTW0</accession>
<dbReference type="InterPro" id="IPR024104">
    <property type="entry name" value="Tribbles/Ser_Thr_kinase_40"/>
</dbReference>
<organism evidence="2 3">
    <name type="scientific">Polyplax serrata</name>
    <name type="common">Common mouse louse</name>
    <dbReference type="NCBI Taxonomy" id="468196"/>
    <lineage>
        <taxon>Eukaryota</taxon>
        <taxon>Metazoa</taxon>
        <taxon>Ecdysozoa</taxon>
        <taxon>Arthropoda</taxon>
        <taxon>Hexapoda</taxon>
        <taxon>Insecta</taxon>
        <taxon>Pterygota</taxon>
        <taxon>Neoptera</taxon>
        <taxon>Paraneoptera</taxon>
        <taxon>Psocodea</taxon>
        <taxon>Troctomorpha</taxon>
        <taxon>Phthiraptera</taxon>
        <taxon>Anoplura</taxon>
        <taxon>Polyplacidae</taxon>
        <taxon>Polyplax</taxon>
    </lineage>
</organism>
<proteinExistence type="predicted"/>
<dbReference type="GO" id="GO:0004672">
    <property type="term" value="F:protein kinase activity"/>
    <property type="evidence" value="ECO:0007669"/>
    <property type="project" value="InterPro"/>
</dbReference>
<dbReference type="SUPFAM" id="SSF56112">
    <property type="entry name" value="Protein kinase-like (PK-like)"/>
    <property type="match status" value="1"/>
</dbReference>
<dbReference type="Proteomes" id="UP001372834">
    <property type="component" value="Unassembled WGS sequence"/>
</dbReference>
<dbReference type="InterPro" id="IPR000719">
    <property type="entry name" value="Prot_kinase_dom"/>
</dbReference>
<protein>
    <recommendedName>
        <fullName evidence="1">Protein kinase domain-containing protein</fullName>
    </recommendedName>
</protein>
<dbReference type="Pfam" id="PF00069">
    <property type="entry name" value="Pkinase"/>
    <property type="match status" value="1"/>
</dbReference>
<dbReference type="GO" id="GO:0005524">
    <property type="term" value="F:ATP binding"/>
    <property type="evidence" value="ECO:0007669"/>
    <property type="project" value="InterPro"/>
</dbReference>
<reference evidence="2 3" key="1">
    <citation type="submission" date="2023-10" db="EMBL/GenBank/DDBJ databases">
        <title>Genomes of two closely related lineages of the louse Polyplax serrata with different host specificities.</title>
        <authorList>
            <person name="Martinu J."/>
            <person name="Tarabai H."/>
            <person name="Stefka J."/>
            <person name="Hypsa V."/>
        </authorList>
    </citation>
    <scope>NUCLEOTIDE SEQUENCE [LARGE SCALE GENOMIC DNA]</scope>
    <source>
        <strain evidence="2">HR10_N</strain>
    </source>
</reference>
<dbReference type="PANTHER" id="PTHR22961:SF13">
    <property type="entry name" value="TRIBBLES"/>
    <property type="match status" value="1"/>
</dbReference>
<dbReference type="GO" id="GO:0032436">
    <property type="term" value="P:positive regulation of proteasomal ubiquitin-dependent protein catabolic process"/>
    <property type="evidence" value="ECO:0007669"/>
    <property type="project" value="TreeGrafter"/>
</dbReference>
<dbReference type="EMBL" id="JAWJWE010000038">
    <property type="protein sequence ID" value="KAK6622759.1"/>
    <property type="molecule type" value="Genomic_DNA"/>
</dbReference>
<evidence type="ECO:0000313" key="2">
    <source>
        <dbReference type="EMBL" id="KAK6622759.1"/>
    </source>
</evidence>
<comment type="caution">
    <text evidence="2">The sequence shown here is derived from an EMBL/GenBank/DDBJ whole genome shotgun (WGS) entry which is preliminary data.</text>
</comment>
<evidence type="ECO:0000313" key="3">
    <source>
        <dbReference type="Proteomes" id="UP001372834"/>
    </source>
</evidence>
<dbReference type="PANTHER" id="PTHR22961">
    <property type="entry name" value="SER/THR PROTEIN KINASE-TRB"/>
    <property type="match status" value="1"/>
</dbReference>
<dbReference type="PROSITE" id="PS50011">
    <property type="entry name" value="PROTEIN_KINASE_DOM"/>
    <property type="match status" value="1"/>
</dbReference>